<dbReference type="PROSITE" id="PS00194">
    <property type="entry name" value="THIOREDOXIN_1"/>
    <property type="match status" value="1"/>
</dbReference>
<dbReference type="PANTHER" id="PTHR42852:SF17">
    <property type="entry name" value="THIOREDOXIN-LIKE PROTEIN HI_1115"/>
    <property type="match status" value="1"/>
</dbReference>
<name>A0ABW9ZSM9_9BACT</name>
<dbReference type="InterPro" id="IPR012336">
    <property type="entry name" value="Thioredoxin-like_fold"/>
</dbReference>
<feature type="domain" description="Thioredoxin" evidence="2">
    <location>
        <begin position="329"/>
        <end position="465"/>
    </location>
</feature>
<dbReference type="InterPro" id="IPR017937">
    <property type="entry name" value="Thioredoxin_CS"/>
</dbReference>
<evidence type="ECO:0000313" key="3">
    <source>
        <dbReference type="EMBL" id="NCI50133.1"/>
    </source>
</evidence>
<keyword evidence="4" id="KW-1185">Reference proteome</keyword>
<dbReference type="PANTHER" id="PTHR42852">
    <property type="entry name" value="THIOL:DISULFIDE INTERCHANGE PROTEIN DSBE"/>
    <property type="match status" value="1"/>
</dbReference>
<reference evidence="3 4" key="1">
    <citation type="submission" date="2020-01" db="EMBL/GenBank/DDBJ databases">
        <title>Genome analysis.</title>
        <authorList>
            <person name="Wu S."/>
            <person name="Wang G."/>
        </authorList>
    </citation>
    <scope>NUCLEOTIDE SEQUENCE [LARGE SCALE GENOMIC DNA]</scope>
    <source>
        <strain evidence="3 4">SYL130</strain>
    </source>
</reference>
<dbReference type="CDD" id="cd02966">
    <property type="entry name" value="TlpA_like_family"/>
    <property type="match status" value="1"/>
</dbReference>
<protein>
    <submittedName>
        <fullName evidence="3">TlpA family protein disulfide reductase</fullName>
    </submittedName>
</protein>
<dbReference type="InterPro" id="IPR013766">
    <property type="entry name" value="Thioredoxin_domain"/>
</dbReference>
<proteinExistence type="predicted"/>
<dbReference type="InterPro" id="IPR036249">
    <property type="entry name" value="Thioredoxin-like_sf"/>
</dbReference>
<dbReference type="Pfam" id="PF13905">
    <property type="entry name" value="Thioredoxin_8"/>
    <property type="match status" value="1"/>
</dbReference>
<dbReference type="Gene3D" id="3.40.30.10">
    <property type="entry name" value="Glutaredoxin"/>
    <property type="match status" value="1"/>
</dbReference>
<comment type="caution">
    <text evidence="3">The sequence shown here is derived from an EMBL/GenBank/DDBJ whole genome shotgun (WGS) entry which is preliminary data.</text>
</comment>
<dbReference type="PROSITE" id="PS51352">
    <property type="entry name" value="THIOREDOXIN_2"/>
    <property type="match status" value="1"/>
</dbReference>
<dbReference type="EMBL" id="JAACJS010000012">
    <property type="protein sequence ID" value="NCI50133.1"/>
    <property type="molecule type" value="Genomic_DNA"/>
</dbReference>
<gene>
    <name evidence="3" type="ORF">GWC95_09380</name>
</gene>
<dbReference type="Proteomes" id="UP000753802">
    <property type="component" value="Unassembled WGS sequence"/>
</dbReference>
<keyword evidence="1" id="KW-0676">Redox-active center</keyword>
<accession>A0ABW9ZSM9</accession>
<dbReference type="InterPro" id="IPR050553">
    <property type="entry name" value="Thioredoxin_ResA/DsbE_sf"/>
</dbReference>
<sequence length="465" mass="53745">MRKPRCRQFIHVLLFLLISYQGRTQTAPHNYFNDFQDFIYKKPNADSALSCLQEMARSKLYAANLGMYVHDVFAQNFNIDTSNHDAGYVKAATSQKNISLEILRRAMLDTNAFLRKTLRPLHLLVQVQEGKDRMRMEQSATVFLNELMNPDDFYRNKSARYALMLYGLMKEQQASQPLSQKLFDAVYTRLRSGQIVPNENSTRSELDKRAWYRYMFAAANFIKANETAGGKEKEEYLKTAFAFSPDIADQNRRSAFFYDQFFLFREGKESFKEDYVAFIEHSKVNRSALLSALLEMALTEPGYKPKLQQVYNAGNPGGDFKKYWYNAVHASGTDAPSVLLTQMDKKPFSSKAQGKWVFMDFWGTWCGPCRQEHPQLQKFYDSVISAYTDQISLLTIACRDTETLVKDYMKEKKFSFPVAMSDNRIEETYRIQGYPTKILITPGNHYIVVPFGVDWVSFVKAYAGL</sequence>
<evidence type="ECO:0000313" key="4">
    <source>
        <dbReference type="Proteomes" id="UP000753802"/>
    </source>
</evidence>
<evidence type="ECO:0000259" key="2">
    <source>
        <dbReference type="PROSITE" id="PS51352"/>
    </source>
</evidence>
<organism evidence="3 4">
    <name type="scientific">Sediminibacterium roseum</name>
    <dbReference type="NCBI Taxonomy" id="1978412"/>
    <lineage>
        <taxon>Bacteria</taxon>
        <taxon>Pseudomonadati</taxon>
        <taxon>Bacteroidota</taxon>
        <taxon>Chitinophagia</taxon>
        <taxon>Chitinophagales</taxon>
        <taxon>Chitinophagaceae</taxon>
        <taxon>Sediminibacterium</taxon>
    </lineage>
</organism>
<dbReference type="SUPFAM" id="SSF52833">
    <property type="entry name" value="Thioredoxin-like"/>
    <property type="match status" value="1"/>
</dbReference>
<dbReference type="RefSeq" id="WP_161818441.1">
    <property type="nucleotide sequence ID" value="NZ_JAACJS010000012.1"/>
</dbReference>
<evidence type="ECO:0000256" key="1">
    <source>
        <dbReference type="ARBA" id="ARBA00023284"/>
    </source>
</evidence>